<dbReference type="EMBL" id="MT144830">
    <property type="protein sequence ID" value="QJI00129.1"/>
    <property type="molecule type" value="Genomic_DNA"/>
</dbReference>
<reference evidence="1" key="1">
    <citation type="submission" date="2020-03" db="EMBL/GenBank/DDBJ databases">
        <title>The deep terrestrial virosphere.</title>
        <authorList>
            <person name="Holmfeldt K."/>
            <person name="Nilsson E."/>
            <person name="Simone D."/>
            <person name="Lopez-Fernandez M."/>
            <person name="Wu X."/>
            <person name="de Brujin I."/>
            <person name="Lundin D."/>
            <person name="Andersson A."/>
            <person name="Bertilsson S."/>
            <person name="Dopson M."/>
        </authorList>
    </citation>
    <scope>NUCLEOTIDE SEQUENCE</scope>
    <source>
        <strain evidence="1">TM448B01831</strain>
    </source>
</reference>
<accession>A0A6M3XQF5</accession>
<proteinExistence type="predicted"/>
<dbReference type="InterPro" id="IPR046552">
    <property type="entry name" value="DUF6706"/>
</dbReference>
<gene>
    <name evidence="1" type="ORF">TM448B01831_0010</name>
</gene>
<dbReference type="AlphaFoldDB" id="A0A6M3XQF5"/>
<name>A0A6M3XQF5_9ZZZZ</name>
<evidence type="ECO:0000313" key="1">
    <source>
        <dbReference type="EMBL" id="QJI00129.1"/>
    </source>
</evidence>
<sequence>MTNLEAIKAKLNYPLSENAFILALEDRGIYSAGVYVSGESFDLAYADAITTLVTAPNIQEGGFTVSLADKTSLLNLADKIYTKYGVANPISSLKKTATFVQRF</sequence>
<organism evidence="1">
    <name type="scientific">viral metagenome</name>
    <dbReference type="NCBI Taxonomy" id="1070528"/>
    <lineage>
        <taxon>unclassified sequences</taxon>
        <taxon>metagenomes</taxon>
        <taxon>organismal metagenomes</taxon>
    </lineage>
</organism>
<dbReference type="Pfam" id="PF20449">
    <property type="entry name" value="DUF6706"/>
    <property type="match status" value="1"/>
</dbReference>
<protein>
    <submittedName>
        <fullName evidence="1">Uncharacterized protein</fullName>
    </submittedName>
</protein>